<proteinExistence type="inferred from homology"/>
<dbReference type="InterPro" id="IPR051281">
    <property type="entry name" value="Dual-spec_lipid-protein_phosph"/>
</dbReference>
<dbReference type="AlphaFoldDB" id="A0A0N5C2E0"/>
<dbReference type="GO" id="GO:0043491">
    <property type="term" value="P:phosphatidylinositol 3-kinase/protein kinase B signal transduction"/>
    <property type="evidence" value="ECO:0007669"/>
    <property type="project" value="TreeGrafter"/>
</dbReference>
<dbReference type="GO" id="GO:0046856">
    <property type="term" value="P:phosphatidylinositol dephosphorylation"/>
    <property type="evidence" value="ECO:0007669"/>
    <property type="project" value="TreeGrafter"/>
</dbReference>
<evidence type="ECO:0000259" key="6">
    <source>
        <dbReference type="PROSITE" id="PS50056"/>
    </source>
</evidence>
<dbReference type="SUPFAM" id="SSF52799">
    <property type="entry name" value="(Phosphotyrosine protein) phosphatases II"/>
    <property type="match status" value="1"/>
</dbReference>
<protein>
    <recommendedName>
        <fullName evidence="3">phosphatidylinositol-3,4,5-trisphosphate 3-phosphatase</fullName>
        <ecNumber evidence="3">3.1.3.67</ecNumber>
    </recommendedName>
</protein>
<reference evidence="9" key="1">
    <citation type="submission" date="2017-02" db="UniProtKB">
        <authorList>
            <consortium name="WormBaseParasite"/>
        </authorList>
    </citation>
    <scope>IDENTIFICATION</scope>
</reference>
<dbReference type="STRING" id="174720.A0A0N5C2E0"/>
<comment type="subcellular location">
    <subcellularLocation>
        <location evidence="1">Cell projection</location>
        <location evidence="1">Neuron projection</location>
    </subcellularLocation>
</comment>
<dbReference type="CDD" id="cd14509">
    <property type="entry name" value="PTP_PTEN"/>
    <property type="match status" value="1"/>
</dbReference>
<dbReference type="Gene3D" id="3.90.190.10">
    <property type="entry name" value="Protein tyrosine phosphatase superfamily"/>
    <property type="match status" value="1"/>
</dbReference>
<dbReference type="GO" id="GO:0043005">
    <property type="term" value="C:neuron projection"/>
    <property type="evidence" value="ECO:0007669"/>
    <property type="project" value="UniProtKB-SubCell"/>
</dbReference>
<evidence type="ECO:0000256" key="1">
    <source>
        <dbReference type="ARBA" id="ARBA00004487"/>
    </source>
</evidence>
<dbReference type="Proteomes" id="UP000046392">
    <property type="component" value="Unplaced"/>
</dbReference>
<accession>A0A0N5C2E0</accession>
<dbReference type="InterPro" id="IPR029021">
    <property type="entry name" value="Prot-tyrosine_phosphatase-like"/>
</dbReference>
<dbReference type="InterPro" id="IPR016130">
    <property type="entry name" value="Tyr_Pase_AS"/>
</dbReference>
<keyword evidence="4" id="KW-0378">Hydrolase</keyword>
<evidence type="ECO:0000256" key="4">
    <source>
        <dbReference type="ARBA" id="ARBA00022801"/>
    </source>
</evidence>
<evidence type="ECO:0000259" key="7">
    <source>
        <dbReference type="PROSITE" id="PS51181"/>
    </source>
</evidence>
<dbReference type="InterPro" id="IPR045101">
    <property type="entry name" value="PTP_PTEN"/>
</dbReference>
<dbReference type="GO" id="GO:0005829">
    <property type="term" value="C:cytosol"/>
    <property type="evidence" value="ECO:0007669"/>
    <property type="project" value="TreeGrafter"/>
</dbReference>
<keyword evidence="5" id="KW-0904">Protein phosphatase</keyword>
<dbReference type="WBParaSite" id="SPAL_0001215000.1">
    <property type="protein sequence ID" value="SPAL_0001215000.1"/>
    <property type="gene ID" value="SPAL_0001215000"/>
</dbReference>
<sequence length="700" mass="82306">MTSQGSGKFCSPLKKIVSQNRRRYVNDNFNLDLTYITDRIIAMGYPAEHCEKFYRNSMEDTKNFLELYHSKHYLVFNLRDKFTYDEKNFDNRVKVFEMTDHHPPRLELIAPFCREVHKYLQEDPRNIVAVHCKAGKGRTGVMICAYLVYINFFLSPRKIMEYYSVIRTINNKGITIPSQRRYVYYFHHLRQKKLNYIPLRIELVGIYIERPPKLDSKFTKSLLKIRVAENDIEVFSGKGLLFNNKMAEKEDEIWKTYSLGIGEDQYNPNNPEKGKDVISRRCYGWNIAKSGKRVFVEGDIRVDLFYEPQVKVIGYKKNNVKIGHIWFSTMFTCPEYCGGNYIHGDEAYAYSNNKSDIVKEIKKPINKNIIDNEKEVPNISESLISNCDNFSESEKDSKCNSQTNECHKNSSKISKSIDKIKEKLTKKSDILSNLNINSDDTIVKIKDSEEFNNSISKNDNNIKYKNELEVEKPPGLDDHCSELSLKLIYSKDRKPPRHFIEDMLKNAYEKNLITDKYNERRLSTTTYGKLIPKSPEGEPDGDGPYTVIRKDDEHVQIYSTIEIDRAYKNNLVDDNFKLIIVTRCIDIDDEEEVSMAKKFVGETYKKQREHDIRKSKYNQKQYSQVNDLNNEHEVDNDNFNKSDFDDQLFKDDPRLDDIQQRRYFFRQRMDSLSRHPDVYYHCPLKKNSSTKCNDNTSSKK</sequence>
<dbReference type="GO" id="GO:0048870">
    <property type="term" value="P:cell motility"/>
    <property type="evidence" value="ECO:0007669"/>
    <property type="project" value="TreeGrafter"/>
</dbReference>
<comment type="similarity">
    <text evidence="2">Belongs to the PTEN phosphatase protein family.</text>
</comment>
<dbReference type="GO" id="GO:0008285">
    <property type="term" value="P:negative regulation of cell population proliferation"/>
    <property type="evidence" value="ECO:0007669"/>
    <property type="project" value="TreeGrafter"/>
</dbReference>
<dbReference type="PANTHER" id="PTHR12305">
    <property type="entry name" value="PHOSPHATASE WITH HOMOLOGY TO TENSIN"/>
    <property type="match status" value="1"/>
</dbReference>
<dbReference type="PROSITE" id="PS50056">
    <property type="entry name" value="TYR_PHOSPHATASE_2"/>
    <property type="match status" value="1"/>
</dbReference>
<evidence type="ECO:0000256" key="5">
    <source>
        <dbReference type="ARBA" id="ARBA00022912"/>
    </source>
</evidence>
<dbReference type="PROSITE" id="PS51181">
    <property type="entry name" value="PPASE_TENSIN"/>
    <property type="match status" value="1"/>
</dbReference>
<evidence type="ECO:0000256" key="2">
    <source>
        <dbReference type="ARBA" id="ARBA00007881"/>
    </source>
</evidence>
<name>A0A0N5C2E0_STREA</name>
<dbReference type="GO" id="GO:0016314">
    <property type="term" value="F:phosphatidylinositol-3,4,5-trisphosphate 3-phosphatase activity"/>
    <property type="evidence" value="ECO:0007669"/>
    <property type="project" value="UniProtKB-EC"/>
</dbReference>
<dbReference type="InterPro" id="IPR003595">
    <property type="entry name" value="Tyr_Pase_cat"/>
</dbReference>
<organism evidence="8 9">
    <name type="scientific">Strongyloides papillosus</name>
    <name type="common">Intestinal threadworm</name>
    <dbReference type="NCBI Taxonomy" id="174720"/>
    <lineage>
        <taxon>Eukaryota</taxon>
        <taxon>Metazoa</taxon>
        <taxon>Ecdysozoa</taxon>
        <taxon>Nematoda</taxon>
        <taxon>Chromadorea</taxon>
        <taxon>Rhabditida</taxon>
        <taxon>Tylenchina</taxon>
        <taxon>Panagrolaimomorpha</taxon>
        <taxon>Strongyloidoidea</taxon>
        <taxon>Strongyloididae</taxon>
        <taxon>Strongyloides</taxon>
    </lineage>
</organism>
<dbReference type="GO" id="GO:0051896">
    <property type="term" value="P:regulation of phosphatidylinositol 3-kinase/protein kinase B signal transduction"/>
    <property type="evidence" value="ECO:0007669"/>
    <property type="project" value="TreeGrafter"/>
</dbReference>
<dbReference type="GO" id="GO:0004725">
    <property type="term" value="F:protein tyrosine phosphatase activity"/>
    <property type="evidence" value="ECO:0007669"/>
    <property type="project" value="TreeGrafter"/>
</dbReference>
<evidence type="ECO:0000256" key="3">
    <source>
        <dbReference type="ARBA" id="ARBA00013015"/>
    </source>
</evidence>
<evidence type="ECO:0000313" key="8">
    <source>
        <dbReference type="Proteomes" id="UP000046392"/>
    </source>
</evidence>
<dbReference type="PANTHER" id="PTHR12305:SF81">
    <property type="entry name" value="PHOSPHATIDYLINOSITOL 3,4,5-TRISPHOSPHATE 3-PHOSPHATASE AND DUAL-SPECIFICITY PROTEIN PHOSPHATASE PTEN"/>
    <property type="match status" value="1"/>
</dbReference>
<dbReference type="PROSITE" id="PS00383">
    <property type="entry name" value="TYR_PHOSPHATASE_1"/>
    <property type="match status" value="1"/>
</dbReference>
<dbReference type="Pfam" id="PF22785">
    <property type="entry name" value="Tc-R-P"/>
    <property type="match status" value="1"/>
</dbReference>
<feature type="domain" description="Tyrosine specific protein phosphatases" evidence="6">
    <location>
        <begin position="110"/>
        <end position="181"/>
    </location>
</feature>
<dbReference type="EC" id="3.1.3.67" evidence="3"/>
<dbReference type="InterPro" id="IPR029023">
    <property type="entry name" value="Tensin_phosphatase"/>
</dbReference>
<feature type="domain" description="Phosphatase tensin-type" evidence="7">
    <location>
        <begin position="22"/>
        <end position="193"/>
    </location>
</feature>
<keyword evidence="8" id="KW-1185">Reference proteome</keyword>
<dbReference type="SMART" id="SM00404">
    <property type="entry name" value="PTPc_motif"/>
    <property type="match status" value="1"/>
</dbReference>
<dbReference type="GO" id="GO:0005634">
    <property type="term" value="C:nucleus"/>
    <property type="evidence" value="ECO:0007669"/>
    <property type="project" value="TreeGrafter"/>
</dbReference>
<evidence type="ECO:0000313" key="9">
    <source>
        <dbReference type="WBParaSite" id="SPAL_0001215000.1"/>
    </source>
</evidence>
<dbReference type="GO" id="GO:0005886">
    <property type="term" value="C:plasma membrane"/>
    <property type="evidence" value="ECO:0007669"/>
    <property type="project" value="TreeGrafter"/>
</dbReference>
<dbReference type="InterPro" id="IPR000387">
    <property type="entry name" value="Tyr_Pase_dom"/>
</dbReference>